<protein>
    <submittedName>
        <fullName evidence="1">Uncharacterized protein</fullName>
    </submittedName>
</protein>
<keyword evidence="2" id="KW-1185">Reference proteome</keyword>
<name>A0AAW1LY93_POPJA</name>
<evidence type="ECO:0000313" key="1">
    <source>
        <dbReference type="EMBL" id="KAK9738778.1"/>
    </source>
</evidence>
<evidence type="ECO:0000313" key="2">
    <source>
        <dbReference type="Proteomes" id="UP001458880"/>
    </source>
</evidence>
<dbReference type="Proteomes" id="UP001458880">
    <property type="component" value="Unassembled WGS sequence"/>
</dbReference>
<proteinExistence type="predicted"/>
<comment type="caution">
    <text evidence="1">The sequence shown here is derived from an EMBL/GenBank/DDBJ whole genome shotgun (WGS) entry which is preliminary data.</text>
</comment>
<accession>A0AAW1LY93</accession>
<dbReference type="AlphaFoldDB" id="A0AAW1LY93"/>
<organism evidence="1 2">
    <name type="scientific">Popillia japonica</name>
    <name type="common">Japanese beetle</name>
    <dbReference type="NCBI Taxonomy" id="7064"/>
    <lineage>
        <taxon>Eukaryota</taxon>
        <taxon>Metazoa</taxon>
        <taxon>Ecdysozoa</taxon>
        <taxon>Arthropoda</taxon>
        <taxon>Hexapoda</taxon>
        <taxon>Insecta</taxon>
        <taxon>Pterygota</taxon>
        <taxon>Neoptera</taxon>
        <taxon>Endopterygota</taxon>
        <taxon>Coleoptera</taxon>
        <taxon>Polyphaga</taxon>
        <taxon>Scarabaeiformia</taxon>
        <taxon>Scarabaeidae</taxon>
        <taxon>Rutelinae</taxon>
        <taxon>Popillia</taxon>
    </lineage>
</organism>
<reference evidence="1 2" key="1">
    <citation type="journal article" date="2024" name="BMC Genomics">
        <title>De novo assembly and annotation of Popillia japonica's genome with initial clues to its potential as an invasive pest.</title>
        <authorList>
            <person name="Cucini C."/>
            <person name="Boschi S."/>
            <person name="Funari R."/>
            <person name="Cardaioli E."/>
            <person name="Iannotti N."/>
            <person name="Marturano G."/>
            <person name="Paoli F."/>
            <person name="Bruttini M."/>
            <person name="Carapelli A."/>
            <person name="Frati F."/>
            <person name="Nardi F."/>
        </authorList>
    </citation>
    <scope>NUCLEOTIDE SEQUENCE [LARGE SCALE GENOMIC DNA]</scope>
    <source>
        <strain evidence="1">DMR45628</strain>
    </source>
</reference>
<dbReference type="EMBL" id="JASPKY010000083">
    <property type="protein sequence ID" value="KAK9738778.1"/>
    <property type="molecule type" value="Genomic_DNA"/>
</dbReference>
<gene>
    <name evidence="1" type="ORF">QE152_g9591</name>
</gene>
<sequence length="96" mass="10502">MIIKSFKACALSICSEAAEDNLIYYIKPGEACEKAAEYLHMARLGGQIEELTIEEDVEEANANEVLIDSDIEYAAVSTSEGEDTISYDEDSSEADL</sequence>